<dbReference type="SFLD" id="SFLDS00005">
    <property type="entry name" value="Isoprenoid_Synthase_Type_I"/>
    <property type="match status" value="1"/>
</dbReference>
<dbReference type="InterPro" id="IPR000092">
    <property type="entry name" value="Polyprenyl_synt"/>
</dbReference>
<gene>
    <name evidence="12" type="ORF">MCAP1_003325</name>
</gene>
<evidence type="ECO:0000313" key="12">
    <source>
        <dbReference type="EMBL" id="WFD21069.1"/>
    </source>
</evidence>
<keyword evidence="3" id="KW-0479">Metal-binding</keyword>
<organism evidence="12 13">
    <name type="scientific">Malassezia caprae</name>
    <dbReference type="NCBI Taxonomy" id="1381934"/>
    <lineage>
        <taxon>Eukaryota</taxon>
        <taxon>Fungi</taxon>
        <taxon>Dikarya</taxon>
        <taxon>Basidiomycota</taxon>
        <taxon>Ustilaginomycotina</taxon>
        <taxon>Malasseziomycetes</taxon>
        <taxon>Malasseziales</taxon>
        <taxon>Malasseziaceae</taxon>
        <taxon>Malassezia</taxon>
    </lineage>
</organism>
<comment type="cofactor">
    <cofactor evidence="1">
        <name>Mg(2+)</name>
        <dbReference type="ChEBI" id="CHEBI:18420"/>
    </cofactor>
</comment>
<dbReference type="Gene3D" id="1.10.600.10">
    <property type="entry name" value="Farnesyl Diphosphate Synthase"/>
    <property type="match status" value="1"/>
</dbReference>
<evidence type="ECO:0000256" key="6">
    <source>
        <dbReference type="ARBA" id="ARBA00032380"/>
    </source>
</evidence>
<dbReference type="PROSITE" id="PS00444">
    <property type="entry name" value="POLYPRENYL_SYNTHASE_2"/>
    <property type="match status" value="1"/>
</dbReference>
<protein>
    <recommendedName>
        <fullName evidence="9">(2E,6E)-farnesyl diphosphate synthase</fullName>
    </recommendedName>
    <alternativeName>
        <fullName evidence="8">Dimethylallyltranstransferase</fullName>
    </alternativeName>
    <alternativeName>
        <fullName evidence="7">Farnesyl diphosphate synthase</fullName>
    </alternativeName>
    <alternativeName>
        <fullName evidence="5">Farnesyltranstransferase</fullName>
    </alternativeName>
    <alternativeName>
        <fullName evidence="10">Geranylgeranyl diphosphate synthase</fullName>
    </alternativeName>
    <alternativeName>
        <fullName evidence="6">Geranyltranstransferase</fullName>
    </alternativeName>
</protein>
<dbReference type="EMBL" id="CP119914">
    <property type="protein sequence ID" value="WFD21069.1"/>
    <property type="molecule type" value="Genomic_DNA"/>
</dbReference>
<dbReference type="Pfam" id="PF00348">
    <property type="entry name" value="polyprenyl_synt"/>
    <property type="match status" value="1"/>
</dbReference>
<proteinExistence type="inferred from homology"/>
<evidence type="ECO:0000256" key="3">
    <source>
        <dbReference type="ARBA" id="ARBA00022723"/>
    </source>
</evidence>
<dbReference type="SUPFAM" id="SSF48576">
    <property type="entry name" value="Terpenoid synthases"/>
    <property type="match status" value="1"/>
</dbReference>
<dbReference type="AlphaFoldDB" id="A0AAF0IWQ5"/>
<accession>A0AAF0IWQ5</accession>
<evidence type="ECO:0000256" key="8">
    <source>
        <dbReference type="ARBA" id="ARBA00032448"/>
    </source>
</evidence>
<evidence type="ECO:0000256" key="2">
    <source>
        <dbReference type="ARBA" id="ARBA00006706"/>
    </source>
</evidence>
<comment type="similarity">
    <text evidence="2 11">Belongs to the FPP/GGPP synthase family.</text>
</comment>
<evidence type="ECO:0000256" key="5">
    <source>
        <dbReference type="ARBA" id="ARBA00032052"/>
    </source>
</evidence>
<sequence>MPSDAGGEGRAAGDAGAAPWYERVLPRMAAERPWPEESEASVTEAYRYLDAHPGKEIRSRIIDAMQAWLPADDDAVARIKQWVRRLHTASLLLDDVEDSSALRRGVPAAHTIYGVPQTINTANYVCFQVVADMVQLQPQAVPAITKELVALHRGQGMELFWRESLQCPSEAEYIDMVVNKTGGLFRIAVQLLATAGGTEDRAHELIPLVNMLGLLFQIRDDYMNLHSAPFSQTKGFCEDLTEGKFSFPLLHAIRTAAPDRTLLHILRQRTHDMEPKKYVLDYLARITHSFDYTRTVLAALEAQARAEMARLGALWGANPALAAVLHALHIPPP</sequence>
<dbReference type="CDD" id="cd00685">
    <property type="entry name" value="Trans_IPPS_HT"/>
    <property type="match status" value="1"/>
</dbReference>
<dbReference type="InterPro" id="IPR033749">
    <property type="entry name" value="Polyprenyl_synt_CS"/>
</dbReference>
<dbReference type="GO" id="GO:0004659">
    <property type="term" value="F:prenyltransferase activity"/>
    <property type="evidence" value="ECO:0007669"/>
    <property type="project" value="InterPro"/>
</dbReference>
<evidence type="ECO:0000256" key="1">
    <source>
        <dbReference type="ARBA" id="ARBA00001946"/>
    </source>
</evidence>
<dbReference type="PANTHER" id="PTHR12001:SF44">
    <property type="entry name" value="GERANYLGERANYL PYROPHOSPHATE SYNTHASE"/>
    <property type="match status" value="1"/>
</dbReference>
<dbReference type="PROSITE" id="PS00723">
    <property type="entry name" value="POLYPRENYL_SYNTHASE_1"/>
    <property type="match status" value="1"/>
</dbReference>
<evidence type="ECO:0000256" key="11">
    <source>
        <dbReference type="RuleBase" id="RU004466"/>
    </source>
</evidence>
<evidence type="ECO:0000256" key="10">
    <source>
        <dbReference type="ARBA" id="ARBA00033096"/>
    </source>
</evidence>
<evidence type="ECO:0000256" key="7">
    <source>
        <dbReference type="ARBA" id="ARBA00032424"/>
    </source>
</evidence>
<dbReference type="InterPro" id="IPR008949">
    <property type="entry name" value="Isoprenoid_synthase_dom_sf"/>
</dbReference>
<dbReference type="GO" id="GO:0046872">
    <property type="term" value="F:metal ion binding"/>
    <property type="evidence" value="ECO:0007669"/>
    <property type="project" value="UniProtKB-KW"/>
</dbReference>
<keyword evidence="11" id="KW-0808">Transferase</keyword>
<evidence type="ECO:0000313" key="13">
    <source>
        <dbReference type="Proteomes" id="UP001220961"/>
    </source>
</evidence>
<keyword evidence="4" id="KW-0460">Magnesium</keyword>
<dbReference type="PANTHER" id="PTHR12001">
    <property type="entry name" value="GERANYLGERANYL PYROPHOSPHATE SYNTHASE"/>
    <property type="match status" value="1"/>
</dbReference>
<evidence type="ECO:0000256" key="9">
    <source>
        <dbReference type="ARBA" id="ARBA00032873"/>
    </source>
</evidence>
<name>A0AAF0IWQ5_9BASI</name>
<evidence type="ECO:0000256" key="4">
    <source>
        <dbReference type="ARBA" id="ARBA00022842"/>
    </source>
</evidence>
<dbReference type="GO" id="GO:0008299">
    <property type="term" value="P:isoprenoid biosynthetic process"/>
    <property type="evidence" value="ECO:0007669"/>
    <property type="project" value="InterPro"/>
</dbReference>
<dbReference type="Proteomes" id="UP001220961">
    <property type="component" value="Chromosome 7"/>
</dbReference>
<reference evidence="12" key="1">
    <citation type="submission" date="2023-03" db="EMBL/GenBank/DDBJ databases">
        <title>Mating type loci evolution in Malassezia.</title>
        <authorList>
            <person name="Coelho M.A."/>
        </authorList>
    </citation>
    <scope>NUCLEOTIDE SEQUENCE</scope>
    <source>
        <strain evidence="12">CBS 10434</strain>
    </source>
</reference>
<keyword evidence="13" id="KW-1185">Reference proteome</keyword>